<evidence type="ECO:0000313" key="3">
    <source>
        <dbReference type="Proteomes" id="UP000095657"/>
    </source>
</evidence>
<sequence>MVGVIILFIVVYLLFCIVPAYMADKRGRNIIGWFILSIIITPIYTSLILACLGETEQRYKDRIFQEEKWRILCRKLNTDKEDYEN</sequence>
<dbReference type="STRING" id="47678.ERS852494_02368"/>
<evidence type="ECO:0008006" key="4">
    <source>
        <dbReference type="Google" id="ProtNLM"/>
    </source>
</evidence>
<evidence type="ECO:0000313" key="2">
    <source>
        <dbReference type="EMBL" id="CUP49478.1"/>
    </source>
</evidence>
<dbReference type="RefSeq" id="WP_055172149.1">
    <property type="nucleotide sequence ID" value="NZ_CZAI01000005.1"/>
</dbReference>
<dbReference type="EMBL" id="CZAI01000005">
    <property type="protein sequence ID" value="CUP49478.1"/>
    <property type="molecule type" value="Genomic_DNA"/>
</dbReference>
<protein>
    <recommendedName>
        <fullName evidence="4">Transmembrane protein</fullName>
    </recommendedName>
</protein>
<accession>A0A174NS61</accession>
<keyword evidence="1" id="KW-0812">Transmembrane</keyword>
<proteinExistence type="predicted"/>
<dbReference type="Proteomes" id="UP000095657">
    <property type="component" value="Unassembled WGS sequence"/>
</dbReference>
<keyword evidence="1" id="KW-0472">Membrane</keyword>
<gene>
    <name evidence="2" type="ORF">ERS852494_02368</name>
</gene>
<keyword evidence="1" id="KW-1133">Transmembrane helix</keyword>
<evidence type="ECO:0000256" key="1">
    <source>
        <dbReference type="SAM" id="Phobius"/>
    </source>
</evidence>
<reference evidence="2 3" key="1">
    <citation type="submission" date="2015-09" db="EMBL/GenBank/DDBJ databases">
        <authorList>
            <consortium name="Pathogen Informatics"/>
        </authorList>
    </citation>
    <scope>NUCLEOTIDE SEQUENCE [LARGE SCALE GENOMIC DNA]</scope>
    <source>
        <strain evidence="2 3">2789STDY5834880</strain>
    </source>
</reference>
<feature type="transmembrane region" description="Helical" evidence="1">
    <location>
        <begin position="30"/>
        <end position="52"/>
    </location>
</feature>
<dbReference type="AlphaFoldDB" id="A0A174NS61"/>
<name>A0A174NS61_9BACE</name>
<organism evidence="2 3">
    <name type="scientific">Bacteroides caccae</name>
    <dbReference type="NCBI Taxonomy" id="47678"/>
    <lineage>
        <taxon>Bacteria</taxon>
        <taxon>Pseudomonadati</taxon>
        <taxon>Bacteroidota</taxon>
        <taxon>Bacteroidia</taxon>
        <taxon>Bacteroidales</taxon>
        <taxon>Bacteroidaceae</taxon>
        <taxon>Bacteroides</taxon>
    </lineage>
</organism>